<dbReference type="Proteomes" id="UP000784294">
    <property type="component" value="Unassembled WGS sequence"/>
</dbReference>
<evidence type="ECO:0000313" key="2">
    <source>
        <dbReference type="EMBL" id="VEL26015.1"/>
    </source>
</evidence>
<feature type="compositionally biased region" description="Basic and acidic residues" evidence="1">
    <location>
        <begin position="291"/>
        <end position="313"/>
    </location>
</feature>
<protein>
    <submittedName>
        <fullName evidence="2">Uncharacterized protein</fullName>
    </submittedName>
</protein>
<feature type="region of interest" description="Disordered" evidence="1">
    <location>
        <begin position="193"/>
        <end position="215"/>
    </location>
</feature>
<dbReference type="EMBL" id="CAAALY010077531">
    <property type="protein sequence ID" value="VEL26015.1"/>
    <property type="molecule type" value="Genomic_DNA"/>
</dbReference>
<dbReference type="AlphaFoldDB" id="A0A448X1U1"/>
<accession>A0A448X1U1</accession>
<keyword evidence="3" id="KW-1185">Reference proteome</keyword>
<evidence type="ECO:0000313" key="3">
    <source>
        <dbReference type="Proteomes" id="UP000784294"/>
    </source>
</evidence>
<reference evidence="2" key="1">
    <citation type="submission" date="2018-11" db="EMBL/GenBank/DDBJ databases">
        <authorList>
            <consortium name="Pathogen Informatics"/>
        </authorList>
    </citation>
    <scope>NUCLEOTIDE SEQUENCE</scope>
</reference>
<name>A0A448X1U1_9PLAT</name>
<proteinExistence type="predicted"/>
<feature type="region of interest" description="Disordered" evidence="1">
    <location>
        <begin position="271"/>
        <end position="337"/>
    </location>
</feature>
<feature type="region of interest" description="Disordered" evidence="1">
    <location>
        <begin position="358"/>
        <end position="378"/>
    </location>
</feature>
<organism evidence="2 3">
    <name type="scientific">Protopolystoma xenopodis</name>
    <dbReference type="NCBI Taxonomy" id="117903"/>
    <lineage>
        <taxon>Eukaryota</taxon>
        <taxon>Metazoa</taxon>
        <taxon>Spiralia</taxon>
        <taxon>Lophotrochozoa</taxon>
        <taxon>Platyhelminthes</taxon>
        <taxon>Monogenea</taxon>
        <taxon>Polyopisthocotylea</taxon>
        <taxon>Polystomatidea</taxon>
        <taxon>Polystomatidae</taxon>
        <taxon>Protopolystoma</taxon>
    </lineage>
</organism>
<comment type="caution">
    <text evidence="2">The sequence shown here is derived from an EMBL/GenBank/DDBJ whole genome shotgun (WGS) entry which is preliminary data.</text>
</comment>
<gene>
    <name evidence="2" type="ORF">PXEA_LOCUS19455</name>
</gene>
<feature type="compositionally biased region" description="Basic and acidic residues" evidence="1">
    <location>
        <begin position="324"/>
        <end position="335"/>
    </location>
</feature>
<sequence length="378" mass="41257">MLTLGVTGSLPVNRDSSHLRCHDEHDNSLVSITFEDARKDIESIDQRESTEKSGTGFLPTEVYNSEESAYWHAVGSANPVTNDQSSYGDFSTLTDTALAAADERLTSSMPPFPVVMYPSQRPDFYAAGEQRYRSFTRPSGVYDATAVMAPAAASSLALTPCRDDLSAFGSPTCSSSSRQSSSQAWLESLAEVAVSKSHRPAPPPPPPAEANRACLPTTDTSDVFNRHPTLYQLPYTQAEHGTSRACQDFEDFGSRPQVTFRLDNLLLTPRSNEEQPQLVKKPPSLVVSTGDGHRHEEATRTGGEENRAHKESKYLNGSGFTDRLNNEVDNPHLDGEDTLAIYPSKEAGLFGLHASRAKWQKGGNTNEPESSPVHRDSP</sequence>
<evidence type="ECO:0000256" key="1">
    <source>
        <dbReference type="SAM" id="MobiDB-lite"/>
    </source>
</evidence>
<feature type="non-terminal residue" evidence="2">
    <location>
        <position position="378"/>
    </location>
</feature>